<proteinExistence type="predicted"/>
<evidence type="ECO:0000313" key="1">
    <source>
        <dbReference type="EMBL" id="HJF71417.1"/>
    </source>
</evidence>
<sequence length="324" mass="38531">MIRLLYFLFCILQVGYVYCQDFAVIKGRVSGEQRPSNMQLVRVQNGVPVNYAGTSIASGGSFAFMVIPEKDQPYYYLYDGKEYCRLYLEAGVEIEVGWKNQNFHVIKPGNEKNRLLETWRNMKRSLKGDQKDRSYGAFFPRFESVRRNVNNWLCEVNRLHSAYIGELKDIVELDLLNNFIMYVFKRQQDYESEEQECEYFRQIMKSFPEKNGRLLKQPYGMALLENYFTYKQTFIFRTQEYTMEQRLAELDVPELKAEYILAEIPTTDYHCYCEYERYYMPLLPGDKYRQRMRHLEERPISILQPGELAPNLMYPDTSGQLLSM</sequence>
<name>A0A921H747_9BACT</name>
<dbReference type="EMBL" id="DYVS01000216">
    <property type="protein sequence ID" value="HJF71417.1"/>
    <property type="molecule type" value="Genomic_DNA"/>
</dbReference>
<reference evidence="1" key="1">
    <citation type="journal article" date="2021" name="PeerJ">
        <title>Extensive microbial diversity within the chicken gut microbiome revealed by metagenomics and culture.</title>
        <authorList>
            <person name="Gilroy R."/>
            <person name="Ravi A."/>
            <person name="Getino M."/>
            <person name="Pursley I."/>
            <person name="Horton D.L."/>
            <person name="Alikhan N.F."/>
            <person name="Baker D."/>
            <person name="Gharbi K."/>
            <person name="Hall N."/>
            <person name="Watson M."/>
            <person name="Adriaenssens E.M."/>
            <person name="Foster-Nyarko E."/>
            <person name="Jarju S."/>
            <person name="Secka A."/>
            <person name="Antonio M."/>
            <person name="Oren A."/>
            <person name="Chaudhuri R.R."/>
            <person name="La Ragione R."/>
            <person name="Hildebrand F."/>
            <person name="Pallen M.J."/>
        </authorList>
    </citation>
    <scope>NUCLEOTIDE SEQUENCE</scope>
    <source>
        <strain evidence="1">6966</strain>
    </source>
</reference>
<organism evidence="1 2">
    <name type="scientific">Butyricimonas virosa</name>
    <dbReference type="NCBI Taxonomy" id="544645"/>
    <lineage>
        <taxon>Bacteria</taxon>
        <taxon>Pseudomonadati</taxon>
        <taxon>Bacteroidota</taxon>
        <taxon>Bacteroidia</taxon>
        <taxon>Bacteroidales</taxon>
        <taxon>Odoribacteraceae</taxon>
        <taxon>Butyricimonas</taxon>
    </lineage>
</organism>
<evidence type="ECO:0000313" key="2">
    <source>
        <dbReference type="Proteomes" id="UP000742098"/>
    </source>
</evidence>
<feature type="non-terminal residue" evidence="1">
    <location>
        <position position="324"/>
    </location>
</feature>
<evidence type="ECO:0008006" key="3">
    <source>
        <dbReference type="Google" id="ProtNLM"/>
    </source>
</evidence>
<dbReference type="Proteomes" id="UP000742098">
    <property type="component" value="Unassembled WGS sequence"/>
</dbReference>
<accession>A0A921H747</accession>
<protein>
    <recommendedName>
        <fullName evidence="3">DUF4369 domain-containing protein</fullName>
    </recommendedName>
</protein>
<reference evidence="1" key="2">
    <citation type="submission" date="2021-09" db="EMBL/GenBank/DDBJ databases">
        <authorList>
            <person name="Gilroy R."/>
        </authorList>
    </citation>
    <scope>NUCLEOTIDE SEQUENCE</scope>
    <source>
        <strain evidence="1">6966</strain>
    </source>
</reference>
<dbReference type="AlphaFoldDB" id="A0A921H747"/>
<comment type="caution">
    <text evidence="1">The sequence shown here is derived from an EMBL/GenBank/DDBJ whole genome shotgun (WGS) entry which is preliminary data.</text>
</comment>
<gene>
    <name evidence="1" type="ORF">K8V05_11755</name>
</gene>